<dbReference type="PROSITE" id="PS00445">
    <property type="entry name" value="FGGY_KINASES_2"/>
    <property type="match status" value="1"/>
</dbReference>
<keyword evidence="1" id="KW-0808">Transferase</keyword>
<evidence type="ECO:0000259" key="4">
    <source>
        <dbReference type="Pfam" id="PF02782"/>
    </source>
</evidence>
<dbReference type="InterPro" id="IPR050406">
    <property type="entry name" value="FGGY_Carb_Kinase"/>
</dbReference>
<gene>
    <name evidence="5" type="ORF">LCGC14_0416440</name>
</gene>
<dbReference type="Gene3D" id="3.30.420.40">
    <property type="match status" value="2"/>
</dbReference>
<dbReference type="InterPro" id="IPR000577">
    <property type="entry name" value="Carb_kinase_FGGY"/>
</dbReference>
<protein>
    <recommendedName>
        <fullName evidence="6">Glycerol kinase</fullName>
    </recommendedName>
</protein>
<dbReference type="GO" id="GO:0016301">
    <property type="term" value="F:kinase activity"/>
    <property type="evidence" value="ECO:0007669"/>
    <property type="project" value="UniProtKB-KW"/>
</dbReference>
<feature type="domain" description="Carbohydrate kinase FGGY C-terminal" evidence="4">
    <location>
        <begin position="266"/>
        <end position="460"/>
    </location>
</feature>
<dbReference type="Pfam" id="PF00370">
    <property type="entry name" value="FGGY_N"/>
    <property type="match status" value="1"/>
</dbReference>
<dbReference type="SUPFAM" id="SSF53067">
    <property type="entry name" value="Actin-like ATPase domain"/>
    <property type="match status" value="2"/>
</dbReference>
<evidence type="ECO:0000313" key="5">
    <source>
        <dbReference type="EMBL" id="KKN71895.1"/>
    </source>
</evidence>
<dbReference type="InterPro" id="IPR018485">
    <property type="entry name" value="FGGY_C"/>
</dbReference>
<comment type="caution">
    <text evidence="5">The sequence shown here is derived from an EMBL/GenBank/DDBJ whole genome shotgun (WGS) entry which is preliminary data.</text>
</comment>
<dbReference type="InterPro" id="IPR018484">
    <property type="entry name" value="FGGY_N"/>
</dbReference>
<dbReference type="Pfam" id="PF02782">
    <property type="entry name" value="FGGY_C"/>
    <property type="match status" value="1"/>
</dbReference>
<dbReference type="CDD" id="cd07779">
    <property type="entry name" value="ASKHA_NBD_FGGY_YgcE-like"/>
    <property type="match status" value="1"/>
</dbReference>
<accession>A0A0F9SSE9</accession>
<dbReference type="PANTHER" id="PTHR43095">
    <property type="entry name" value="SUGAR KINASE"/>
    <property type="match status" value="1"/>
</dbReference>
<name>A0A0F9SSE9_9ZZZZ</name>
<dbReference type="AlphaFoldDB" id="A0A0F9SSE9"/>
<sequence>MPLLWASERVKVNMYVTALDLGTTGCRTFIFDLAGTIIASDYQEWGSYYPSPSYVEQDANIWWDSIKKTIERAIKKSGIDKTDIVSLSVTNQRETIVPVDKEGNPLHNALVWQDRRTIDQVEFIKDKIGSDEIYDTTGLIIDPYFSASKILWFKDKKPKIYRRAHKFLLVADFIIYKLTGEFYSDFSNASRTMLFDIKKLKYSDHIASELEIDLDKMPEAIESGVDIGEIITDETLFDKKTLIITGAGDQQSAALGVGIVKPGEIKCTTGTGSFILAFLAEPNFDPQKRVLCSCHAVPGAWVQEASIFTSGATLRWFRDQVGQAENLLAKEKGQDPYELMTAQAEESPIGANGLILTPHLVGAGSPHWNPHAKGIIFGLALGHQRKDLYRAVLEGVAFEIRKNIEVFKEIGINPKELRLTGGGSRSDFWNQIYADVLGIPCVRNVIEEATSLGAAILAASGAGIFPDISKAAENLCKVDKKWVPNEDRFKIYEKIYEYSYEIYNFLENNGFYQKLSNLTKETLDFK</sequence>
<reference evidence="5" key="1">
    <citation type="journal article" date="2015" name="Nature">
        <title>Complex archaea that bridge the gap between prokaryotes and eukaryotes.</title>
        <authorList>
            <person name="Spang A."/>
            <person name="Saw J.H."/>
            <person name="Jorgensen S.L."/>
            <person name="Zaremba-Niedzwiedzka K."/>
            <person name="Martijn J."/>
            <person name="Lind A.E."/>
            <person name="van Eijk R."/>
            <person name="Schleper C."/>
            <person name="Guy L."/>
            <person name="Ettema T.J."/>
        </authorList>
    </citation>
    <scope>NUCLEOTIDE SEQUENCE</scope>
</reference>
<evidence type="ECO:0000259" key="3">
    <source>
        <dbReference type="Pfam" id="PF00370"/>
    </source>
</evidence>
<dbReference type="PIRSF" id="PIRSF000538">
    <property type="entry name" value="GlpK"/>
    <property type="match status" value="1"/>
</dbReference>
<dbReference type="PANTHER" id="PTHR43095:SF2">
    <property type="entry name" value="GLUCONOKINASE"/>
    <property type="match status" value="1"/>
</dbReference>
<evidence type="ECO:0000256" key="2">
    <source>
        <dbReference type="ARBA" id="ARBA00022777"/>
    </source>
</evidence>
<proteinExistence type="predicted"/>
<evidence type="ECO:0008006" key="6">
    <source>
        <dbReference type="Google" id="ProtNLM"/>
    </source>
</evidence>
<organism evidence="5">
    <name type="scientific">marine sediment metagenome</name>
    <dbReference type="NCBI Taxonomy" id="412755"/>
    <lineage>
        <taxon>unclassified sequences</taxon>
        <taxon>metagenomes</taxon>
        <taxon>ecological metagenomes</taxon>
    </lineage>
</organism>
<dbReference type="InterPro" id="IPR018483">
    <property type="entry name" value="Carb_kinase_FGGY_CS"/>
</dbReference>
<keyword evidence="2" id="KW-0418">Kinase</keyword>
<feature type="domain" description="Carbohydrate kinase FGGY N-terminal" evidence="3">
    <location>
        <begin position="15"/>
        <end position="256"/>
    </location>
</feature>
<dbReference type="InterPro" id="IPR043129">
    <property type="entry name" value="ATPase_NBD"/>
</dbReference>
<dbReference type="GO" id="GO:0005975">
    <property type="term" value="P:carbohydrate metabolic process"/>
    <property type="evidence" value="ECO:0007669"/>
    <property type="project" value="InterPro"/>
</dbReference>
<dbReference type="EMBL" id="LAZR01000374">
    <property type="protein sequence ID" value="KKN71895.1"/>
    <property type="molecule type" value="Genomic_DNA"/>
</dbReference>
<evidence type="ECO:0000256" key="1">
    <source>
        <dbReference type="ARBA" id="ARBA00022679"/>
    </source>
</evidence>
<dbReference type="GO" id="GO:0016773">
    <property type="term" value="F:phosphotransferase activity, alcohol group as acceptor"/>
    <property type="evidence" value="ECO:0007669"/>
    <property type="project" value="InterPro"/>
</dbReference>